<dbReference type="InterPro" id="IPR005467">
    <property type="entry name" value="His_kinase_dom"/>
</dbReference>
<feature type="domain" description="Histidine kinase" evidence="6">
    <location>
        <begin position="1"/>
        <end position="84"/>
    </location>
</feature>
<comment type="caution">
    <text evidence="7">The sequence shown here is derived from an EMBL/GenBank/DDBJ whole genome shotgun (WGS) entry which is preliminary data.</text>
</comment>
<dbReference type="GO" id="GO:0005524">
    <property type="term" value="F:ATP binding"/>
    <property type="evidence" value="ECO:0007669"/>
    <property type="project" value="UniProtKB-KW"/>
</dbReference>
<evidence type="ECO:0000256" key="3">
    <source>
        <dbReference type="ARBA" id="ARBA00022679"/>
    </source>
</evidence>
<protein>
    <recommendedName>
        <fullName evidence="2">histidine kinase</fullName>
        <ecNumber evidence="2">2.7.13.3</ecNumber>
    </recommendedName>
</protein>
<evidence type="ECO:0000256" key="5">
    <source>
        <dbReference type="ARBA" id="ARBA00023012"/>
    </source>
</evidence>
<evidence type="ECO:0000256" key="4">
    <source>
        <dbReference type="ARBA" id="ARBA00022777"/>
    </source>
</evidence>
<keyword evidence="7" id="KW-0547">Nucleotide-binding</keyword>
<keyword evidence="5" id="KW-0902">Two-component regulatory system</keyword>
<reference evidence="7 8" key="1">
    <citation type="journal article" date="2016" name="Antonie Van Leeuwenhoek">
        <title>Dongia soli sp. nov., isolated from soil from Dokdo, Korea.</title>
        <authorList>
            <person name="Kim D.U."/>
            <person name="Lee H."/>
            <person name="Kim H."/>
            <person name="Kim S.G."/>
            <person name="Ka J.O."/>
        </authorList>
    </citation>
    <scope>NUCLEOTIDE SEQUENCE [LARGE SCALE GENOMIC DNA]</scope>
    <source>
        <strain evidence="7 8">D78</strain>
    </source>
</reference>
<dbReference type="SUPFAM" id="SSF55874">
    <property type="entry name" value="ATPase domain of HSP90 chaperone/DNA topoisomerase II/histidine kinase"/>
    <property type="match status" value="1"/>
</dbReference>
<evidence type="ECO:0000256" key="2">
    <source>
        <dbReference type="ARBA" id="ARBA00012438"/>
    </source>
</evidence>
<dbReference type="Proteomes" id="UP001279642">
    <property type="component" value="Unassembled WGS sequence"/>
</dbReference>
<dbReference type="PANTHER" id="PTHR43711:SF1">
    <property type="entry name" value="HISTIDINE KINASE 1"/>
    <property type="match status" value="1"/>
</dbReference>
<dbReference type="InterPro" id="IPR050736">
    <property type="entry name" value="Sensor_HK_Regulatory"/>
</dbReference>
<dbReference type="PROSITE" id="PS50109">
    <property type="entry name" value="HIS_KIN"/>
    <property type="match status" value="1"/>
</dbReference>
<dbReference type="EMBL" id="JAXCLW010000003">
    <property type="protein sequence ID" value="MDY0883789.1"/>
    <property type="molecule type" value="Genomic_DNA"/>
</dbReference>
<dbReference type="Gene3D" id="3.30.565.10">
    <property type="entry name" value="Histidine kinase-like ATPase, C-terminal domain"/>
    <property type="match status" value="1"/>
</dbReference>
<dbReference type="PANTHER" id="PTHR43711">
    <property type="entry name" value="TWO-COMPONENT HISTIDINE KINASE"/>
    <property type="match status" value="1"/>
</dbReference>
<keyword evidence="4" id="KW-0418">Kinase</keyword>
<dbReference type="InterPro" id="IPR003594">
    <property type="entry name" value="HATPase_dom"/>
</dbReference>
<organism evidence="7 8">
    <name type="scientific">Dongia soli</name>
    <dbReference type="NCBI Taxonomy" id="600628"/>
    <lineage>
        <taxon>Bacteria</taxon>
        <taxon>Pseudomonadati</taxon>
        <taxon>Pseudomonadota</taxon>
        <taxon>Alphaproteobacteria</taxon>
        <taxon>Rhodospirillales</taxon>
        <taxon>Dongiaceae</taxon>
        <taxon>Dongia</taxon>
    </lineage>
</organism>
<dbReference type="PRINTS" id="PR00344">
    <property type="entry name" value="BCTRLSENSOR"/>
</dbReference>
<evidence type="ECO:0000313" key="7">
    <source>
        <dbReference type="EMBL" id="MDY0883789.1"/>
    </source>
</evidence>
<evidence type="ECO:0000256" key="1">
    <source>
        <dbReference type="ARBA" id="ARBA00000085"/>
    </source>
</evidence>
<dbReference type="Pfam" id="PF02518">
    <property type="entry name" value="HATPase_c"/>
    <property type="match status" value="1"/>
</dbReference>
<evidence type="ECO:0000313" key="8">
    <source>
        <dbReference type="Proteomes" id="UP001279642"/>
    </source>
</evidence>
<dbReference type="SMART" id="SM00387">
    <property type="entry name" value="HATPase_c"/>
    <property type="match status" value="1"/>
</dbReference>
<dbReference type="EC" id="2.7.13.3" evidence="2"/>
<keyword evidence="8" id="KW-1185">Reference proteome</keyword>
<gene>
    <name evidence="7" type="ORF">SMD27_13125</name>
</gene>
<evidence type="ECO:0000259" key="6">
    <source>
        <dbReference type="PROSITE" id="PS50109"/>
    </source>
</evidence>
<dbReference type="InterPro" id="IPR004358">
    <property type="entry name" value="Sig_transdc_His_kin-like_C"/>
</dbReference>
<accession>A0ABU5ECL6</accession>
<sequence length="84" mass="9165">MSDHHGNRIQFIVRDTGIGIAPKDLPHLFENFYQANPGITREFGGTGLGLALSQKLCHAMGGDIYVESKLGIRSTFIIDLPAKP</sequence>
<dbReference type="InterPro" id="IPR036890">
    <property type="entry name" value="HATPase_C_sf"/>
</dbReference>
<keyword evidence="7" id="KW-0067">ATP-binding</keyword>
<name>A0ABU5ECL6_9PROT</name>
<keyword evidence="3" id="KW-0808">Transferase</keyword>
<proteinExistence type="predicted"/>
<dbReference type="RefSeq" id="WP_320508856.1">
    <property type="nucleotide sequence ID" value="NZ_JAXCLW010000003.1"/>
</dbReference>
<comment type="catalytic activity">
    <reaction evidence="1">
        <text>ATP + protein L-histidine = ADP + protein N-phospho-L-histidine.</text>
        <dbReference type="EC" id="2.7.13.3"/>
    </reaction>
</comment>